<evidence type="ECO:0000259" key="4">
    <source>
        <dbReference type="PROSITE" id="PS50887"/>
    </source>
</evidence>
<dbReference type="NCBIfam" id="TIGR00229">
    <property type="entry name" value="sensory_box"/>
    <property type="match status" value="1"/>
</dbReference>
<dbReference type="SUPFAM" id="SSF55073">
    <property type="entry name" value="Nucleotide cyclase"/>
    <property type="match status" value="1"/>
</dbReference>
<dbReference type="NCBIfam" id="TIGR00254">
    <property type="entry name" value="GGDEF"/>
    <property type="match status" value="1"/>
</dbReference>
<dbReference type="CDD" id="cd00130">
    <property type="entry name" value="PAS"/>
    <property type="match status" value="1"/>
</dbReference>
<evidence type="ECO:0000313" key="6">
    <source>
        <dbReference type="Proteomes" id="UP001615550"/>
    </source>
</evidence>
<evidence type="ECO:0000256" key="2">
    <source>
        <dbReference type="ARBA" id="ARBA00034247"/>
    </source>
</evidence>
<comment type="caution">
    <text evidence="5">The sequence shown here is derived from an EMBL/GenBank/DDBJ whole genome shotgun (WGS) entry which is preliminary data.</text>
</comment>
<dbReference type="EMBL" id="JBGORX010000005">
    <property type="protein sequence ID" value="MFJ1269316.1"/>
    <property type="molecule type" value="Genomic_DNA"/>
</dbReference>
<evidence type="ECO:0000256" key="1">
    <source>
        <dbReference type="ARBA" id="ARBA00012528"/>
    </source>
</evidence>
<gene>
    <name evidence="5" type="ORF">ACD661_12180</name>
</gene>
<dbReference type="Gene3D" id="3.30.70.270">
    <property type="match status" value="1"/>
</dbReference>
<dbReference type="PROSITE" id="PS50112">
    <property type="entry name" value="PAS"/>
    <property type="match status" value="1"/>
</dbReference>
<feature type="domain" description="GGDEF" evidence="4">
    <location>
        <begin position="244"/>
        <end position="377"/>
    </location>
</feature>
<dbReference type="InterPro" id="IPR035965">
    <property type="entry name" value="PAS-like_dom_sf"/>
</dbReference>
<dbReference type="SUPFAM" id="SSF55785">
    <property type="entry name" value="PYP-like sensor domain (PAS domain)"/>
    <property type="match status" value="1"/>
</dbReference>
<keyword evidence="6" id="KW-1185">Reference proteome</keyword>
<evidence type="ECO:0000313" key="5">
    <source>
        <dbReference type="EMBL" id="MFJ1269316.1"/>
    </source>
</evidence>
<proteinExistence type="predicted"/>
<dbReference type="PANTHER" id="PTHR45138">
    <property type="entry name" value="REGULATORY COMPONENTS OF SENSORY TRANSDUCTION SYSTEM"/>
    <property type="match status" value="1"/>
</dbReference>
<protein>
    <recommendedName>
        <fullName evidence="1">diguanylate cyclase</fullName>
        <ecNumber evidence="1">2.7.7.65</ecNumber>
    </recommendedName>
</protein>
<dbReference type="Pfam" id="PF00990">
    <property type="entry name" value="GGDEF"/>
    <property type="match status" value="1"/>
</dbReference>
<dbReference type="SMART" id="SM00267">
    <property type="entry name" value="GGDEF"/>
    <property type="match status" value="1"/>
</dbReference>
<dbReference type="PANTHER" id="PTHR45138:SF9">
    <property type="entry name" value="DIGUANYLATE CYCLASE DGCM-RELATED"/>
    <property type="match status" value="1"/>
</dbReference>
<dbReference type="Proteomes" id="UP001615550">
    <property type="component" value="Unassembled WGS sequence"/>
</dbReference>
<organism evidence="5 6">
    <name type="scientific">Legionella lytica</name>
    <dbReference type="NCBI Taxonomy" id="96232"/>
    <lineage>
        <taxon>Bacteria</taxon>
        <taxon>Pseudomonadati</taxon>
        <taxon>Pseudomonadota</taxon>
        <taxon>Gammaproteobacteria</taxon>
        <taxon>Legionellales</taxon>
        <taxon>Legionellaceae</taxon>
        <taxon>Legionella</taxon>
    </lineage>
</organism>
<evidence type="ECO:0000259" key="3">
    <source>
        <dbReference type="PROSITE" id="PS50112"/>
    </source>
</evidence>
<dbReference type="InterPro" id="IPR000160">
    <property type="entry name" value="GGDEF_dom"/>
</dbReference>
<dbReference type="InterPro" id="IPR050469">
    <property type="entry name" value="Diguanylate_Cyclase"/>
</dbReference>
<dbReference type="CDD" id="cd01949">
    <property type="entry name" value="GGDEF"/>
    <property type="match status" value="1"/>
</dbReference>
<comment type="catalytic activity">
    <reaction evidence="2">
        <text>2 GTP = 3',3'-c-di-GMP + 2 diphosphate</text>
        <dbReference type="Rhea" id="RHEA:24898"/>
        <dbReference type="ChEBI" id="CHEBI:33019"/>
        <dbReference type="ChEBI" id="CHEBI:37565"/>
        <dbReference type="ChEBI" id="CHEBI:58805"/>
        <dbReference type="EC" id="2.7.7.65"/>
    </reaction>
</comment>
<sequence length="377" mass="42501">MLNTAQPNSRSNEEELKREIVRLNKIIKALMDRAERSTSVQSSDYSLFQTAVILEEQVRIRTAELEQALRENEKITRALSDSEKKFHGLVNQSLVGIVIIENGKFSYSNAKFNEIFGYSAEEIRELGPLDIIDQKDRPLISESIRNRLSGQETRVVYLFHGLRKNGEVIDVEVHSSVMEINDKPAFIGLTMDVTDRIRAEHELQALQKILLDQSIHDALTGLYNRRYLEETLDRELSLSQHNNYPLSIIMGDLDHFKMVNDHFGHLAGDEVLRVFSNILRQQARQGDIYCRYGGEEFLLLLPKVDKPLAIERAEQLRSTLAAAPILYGSSAIPVTVSFGVASFPDDGRTADELISAADDALYAAKAAGRNRVSATRD</sequence>
<dbReference type="PROSITE" id="PS50887">
    <property type="entry name" value="GGDEF"/>
    <property type="match status" value="1"/>
</dbReference>
<dbReference type="SMART" id="SM00091">
    <property type="entry name" value="PAS"/>
    <property type="match status" value="1"/>
</dbReference>
<reference evidence="5 6" key="1">
    <citation type="submission" date="2024-08" db="EMBL/GenBank/DDBJ databases">
        <title>Draft Genome Sequence of Legionella lytica strain DSB2004, Isolated From a Fire Sprinkler System.</title>
        <authorList>
            <person name="Everhart A.D."/>
            <person name="Kidane D.T."/>
            <person name="Farone A.L."/>
            <person name="Farone M.B."/>
        </authorList>
    </citation>
    <scope>NUCLEOTIDE SEQUENCE [LARGE SCALE GENOMIC DNA]</scope>
    <source>
        <strain evidence="5 6">DSB2004</strain>
    </source>
</reference>
<name>A0ABW8D9C1_9GAMM</name>
<dbReference type="Gene3D" id="3.30.450.20">
    <property type="entry name" value="PAS domain"/>
    <property type="match status" value="1"/>
</dbReference>
<dbReference type="RefSeq" id="WP_400188140.1">
    <property type="nucleotide sequence ID" value="NZ_JBGORX010000005.1"/>
</dbReference>
<feature type="domain" description="PAS" evidence="3">
    <location>
        <begin position="101"/>
        <end position="151"/>
    </location>
</feature>
<accession>A0ABW8D9C1</accession>
<dbReference type="InterPro" id="IPR029787">
    <property type="entry name" value="Nucleotide_cyclase"/>
</dbReference>
<dbReference type="InterPro" id="IPR043128">
    <property type="entry name" value="Rev_trsase/Diguanyl_cyclase"/>
</dbReference>
<dbReference type="Pfam" id="PF13426">
    <property type="entry name" value="PAS_9"/>
    <property type="match status" value="1"/>
</dbReference>
<dbReference type="InterPro" id="IPR000014">
    <property type="entry name" value="PAS"/>
</dbReference>
<dbReference type="EC" id="2.7.7.65" evidence="1"/>